<keyword evidence="2" id="KW-1185">Reference proteome</keyword>
<keyword evidence="1" id="KW-0328">Glycosyltransferase</keyword>
<evidence type="ECO:0000313" key="2">
    <source>
        <dbReference type="Proteomes" id="UP001216139"/>
    </source>
</evidence>
<dbReference type="Proteomes" id="UP001216139">
    <property type="component" value="Chromosome"/>
</dbReference>
<sequence length="350" mass="39906">MAKSMNIFYLEEPVTAAIEFPHYAYSSRGHQITIVTPQLPEGLNEADSLKVQKQLFTEFMANRVIADYGFWYYTPMALEFSRGYQPEITVFDCMDELSAFRFAPESLKALEKELMLKADIVFTGGHSLYEAKKKQHHNIHAFPSSIDKLHFAKARDLKHNKRKTTIKLGFYGVIDERFDIELIRGIVKLRPEWEIFLIGPVVKIDPVTLPISNNIHYQGAKTYAELPELIADWDLALIPFLLNESTRFISPTKTPEYLAAGLPVISTPIRDVINPYGKFGLVSIGHDAEDFVACAENELNRADNKEWLQKVDFFLAHNSWDETCDAMTTLMNNTIKSTEVVYNTIAKSNV</sequence>
<reference evidence="1 2" key="1">
    <citation type="submission" date="2023-02" db="EMBL/GenBank/DDBJ databases">
        <title>Genome sequence of Mucilaginibacter jinjuensis strain KACC 16571.</title>
        <authorList>
            <person name="Kim S."/>
            <person name="Heo J."/>
            <person name="Kwon S.-W."/>
        </authorList>
    </citation>
    <scope>NUCLEOTIDE SEQUENCE [LARGE SCALE GENOMIC DNA]</scope>
    <source>
        <strain evidence="1 2">KACC 16571</strain>
    </source>
</reference>
<dbReference type="Gene3D" id="3.40.50.2000">
    <property type="entry name" value="Glycogen Phosphorylase B"/>
    <property type="match status" value="1"/>
</dbReference>
<dbReference type="SUPFAM" id="SSF53756">
    <property type="entry name" value="UDP-Glycosyltransferase/glycogen phosphorylase"/>
    <property type="match status" value="1"/>
</dbReference>
<dbReference type="GO" id="GO:0016757">
    <property type="term" value="F:glycosyltransferase activity"/>
    <property type="evidence" value="ECO:0007669"/>
    <property type="project" value="UniProtKB-KW"/>
</dbReference>
<keyword evidence="1" id="KW-0808">Transferase</keyword>
<gene>
    <name evidence="1" type="ORF">PQO05_13350</name>
</gene>
<organism evidence="1 2">
    <name type="scientific">Mucilaginibacter jinjuensis</name>
    <dbReference type="NCBI Taxonomy" id="1176721"/>
    <lineage>
        <taxon>Bacteria</taxon>
        <taxon>Pseudomonadati</taxon>
        <taxon>Bacteroidota</taxon>
        <taxon>Sphingobacteriia</taxon>
        <taxon>Sphingobacteriales</taxon>
        <taxon>Sphingobacteriaceae</taxon>
        <taxon>Mucilaginibacter</taxon>
    </lineage>
</organism>
<dbReference type="EC" id="2.4.-.-" evidence="1"/>
<name>A0ABY7TFE7_9SPHI</name>
<evidence type="ECO:0000313" key="1">
    <source>
        <dbReference type="EMBL" id="WCT14923.1"/>
    </source>
</evidence>
<dbReference type="RefSeq" id="WP_273633416.1">
    <property type="nucleotide sequence ID" value="NZ_CP117167.1"/>
</dbReference>
<proteinExistence type="predicted"/>
<protein>
    <submittedName>
        <fullName evidence="1">Glycosyltransferase</fullName>
        <ecNumber evidence="1">2.4.-.-</ecNumber>
    </submittedName>
</protein>
<dbReference type="Pfam" id="PF13692">
    <property type="entry name" value="Glyco_trans_1_4"/>
    <property type="match status" value="1"/>
</dbReference>
<accession>A0ABY7TFE7</accession>
<dbReference type="EMBL" id="CP117167">
    <property type="protein sequence ID" value="WCT14923.1"/>
    <property type="molecule type" value="Genomic_DNA"/>
</dbReference>